<dbReference type="InterPro" id="IPR018929">
    <property type="entry name" value="DUF2510"/>
</dbReference>
<keyword evidence="1" id="KW-1133">Transmembrane helix</keyword>
<proteinExistence type="predicted"/>
<gene>
    <name evidence="3" type="ORF">SAMN04490220_0342</name>
</gene>
<evidence type="ECO:0000259" key="2">
    <source>
        <dbReference type="Pfam" id="PF10708"/>
    </source>
</evidence>
<feature type="domain" description="DUF2510" evidence="2">
    <location>
        <begin position="7"/>
        <end position="35"/>
    </location>
</feature>
<evidence type="ECO:0000256" key="1">
    <source>
        <dbReference type="SAM" id="Phobius"/>
    </source>
</evidence>
<name>A0A1H4IRS4_RHOJO</name>
<reference evidence="4" key="1">
    <citation type="submission" date="2016-10" db="EMBL/GenBank/DDBJ databases">
        <authorList>
            <person name="Varghese N."/>
        </authorList>
    </citation>
    <scope>NUCLEOTIDE SEQUENCE [LARGE SCALE GENOMIC DNA]</scope>
    <source>
        <strain evidence="4">DSM 44719</strain>
    </source>
</reference>
<organism evidence="3 4">
    <name type="scientific">Rhodococcus jostii</name>
    <dbReference type="NCBI Taxonomy" id="132919"/>
    <lineage>
        <taxon>Bacteria</taxon>
        <taxon>Bacillati</taxon>
        <taxon>Actinomycetota</taxon>
        <taxon>Actinomycetes</taxon>
        <taxon>Mycobacteriales</taxon>
        <taxon>Nocardiaceae</taxon>
        <taxon>Rhodococcus</taxon>
    </lineage>
</organism>
<dbReference type="EMBL" id="FNTL01000002">
    <property type="protein sequence ID" value="SEB35922.1"/>
    <property type="molecule type" value="Genomic_DNA"/>
</dbReference>
<dbReference type="RefSeq" id="WP_240319563.1">
    <property type="nucleotide sequence ID" value="NZ_FNTL01000002.1"/>
</dbReference>
<evidence type="ECO:0000313" key="4">
    <source>
        <dbReference type="Proteomes" id="UP000183407"/>
    </source>
</evidence>
<dbReference type="Proteomes" id="UP000183407">
    <property type="component" value="Unassembled WGS sequence"/>
</dbReference>
<dbReference type="AlphaFoldDB" id="A0A1H4IRS4"/>
<dbReference type="Pfam" id="PF10708">
    <property type="entry name" value="DUF2510"/>
    <property type="match status" value="1"/>
</dbReference>
<evidence type="ECO:0000313" key="3">
    <source>
        <dbReference type="EMBL" id="SEB35922.1"/>
    </source>
</evidence>
<keyword evidence="1" id="KW-0472">Membrane</keyword>
<protein>
    <recommendedName>
        <fullName evidence="2">DUF2510 domain-containing protein</fullName>
    </recommendedName>
</protein>
<sequence>MTTPTPPGWYPDPQNPVIVRYWDGAKWTANTHPSSLAAQHAVPQAPKRKYTWLWYAGVALILVVAALVGTGFFDSSDSSSKLAANYPTLDSSNDPTLFKPSSYEEINERDFAIILKNPWDHVGRRVVLHGTVWQFDTATGGDHFLAEVGTSPTGLMNNERAFMVGKASLLAPFIEGDEVTMHVVVDGQMTYTSTEDEEITVPQFQVAMIELTK</sequence>
<feature type="transmembrane region" description="Helical" evidence="1">
    <location>
        <begin position="52"/>
        <end position="73"/>
    </location>
</feature>
<keyword evidence="1" id="KW-0812">Transmembrane</keyword>
<accession>A0A1H4IRS4</accession>